<organism evidence="1 2">
    <name type="scientific">Ajellomyces capsulatus (strain H143)</name>
    <name type="common">Darling's disease fungus</name>
    <name type="synonym">Histoplasma capsulatum</name>
    <dbReference type="NCBI Taxonomy" id="544712"/>
    <lineage>
        <taxon>Eukaryota</taxon>
        <taxon>Fungi</taxon>
        <taxon>Dikarya</taxon>
        <taxon>Ascomycota</taxon>
        <taxon>Pezizomycotina</taxon>
        <taxon>Eurotiomycetes</taxon>
        <taxon>Eurotiomycetidae</taxon>
        <taxon>Onygenales</taxon>
        <taxon>Ajellomycetaceae</taxon>
        <taxon>Histoplasma</taxon>
    </lineage>
</organism>
<dbReference type="OMA" id="SPMTHAY"/>
<reference evidence="2" key="1">
    <citation type="submission" date="2009-05" db="EMBL/GenBank/DDBJ databases">
        <title>The genome sequence of Ajellomyces capsulatus strain H143.</title>
        <authorList>
            <person name="Champion M."/>
            <person name="Cuomo C.A."/>
            <person name="Ma L.-J."/>
            <person name="Henn M.R."/>
            <person name="Sil A."/>
            <person name="Goldman B."/>
            <person name="Young S.K."/>
            <person name="Kodira C.D."/>
            <person name="Zeng Q."/>
            <person name="Koehrsen M."/>
            <person name="Alvarado L."/>
            <person name="Berlin A.M."/>
            <person name="Borenstein D."/>
            <person name="Chen Z."/>
            <person name="Engels R."/>
            <person name="Freedman E."/>
            <person name="Gellesch M."/>
            <person name="Goldberg J."/>
            <person name="Griggs A."/>
            <person name="Gujja S."/>
            <person name="Heiman D.I."/>
            <person name="Hepburn T.A."/>
            <person name="Howarth C."/>
            <person name="Jen D."/>
            <person name="Larson L."/>
            <person name="Lewis B."/>
            <person name="Mehta T."/>
            <person name="Park D."/>
            <person name="Pearson M."/>
            <person name="Roberts A."/>
            <person name="Saif S."/>
            <person name="Shea T.D."/>
            <person name="Shenoy N."/>
            <person name="Sisk P."/>
            <person name="Stolte C."/>
            <person name="Sykes S."/>
            <person name="Walk T."/>
            <person name="White J."/>
            <person name="Yandava C."/>
            <person name="Klein B."/>
            <person name="McEwen J.G."/>
            <person name="Puccia R."/>
            <person name="Goldman G.H."/>
            <person name="Felipe M.S."/>
            <person name="Nino-Vega G."/>
            <person name="San-Blas G."/>
            <person name="Taylor J.W."/>
            <person name="Mendoza L."/>
            <person name="Galagan J.E."/>
            <person name="Nusbaum C."/>
            <person name="Birren B.W."/>
        </authorList>
    </citation>
    <scope>NUCLEOTIDE SEQUENCE [LARGE SCALE GENOMIC DNA]</scope>
    <source>
        <strain evidence="2">H143</strain>
    </source>
</reference>
<dbReference type="HOGENOM" id="CLU_785179_0_0_1"/>
<proteinExistence type="predicted"/>
<evidence type="ECO:0000313" key="1">
    <source>
        <dbReference type="EMBL" id="EER40513.1"/>
    </source>
</evidence>
<accession>C6HGL1</accession>
<evidence type="ECO:0000313" key="2">
    <source>
        <dbReference type="Proteomes" id="UP000002624"/>
    </source>
</evidence>
<sequence>MGTPEEPLYLLTIHATVEEWERWNRQAVMKALLDPAEWRDWKLAFAKRQIERYTAEQRPDMVKGLKEDYLDYVLNRIPPEPVVPPSEPPGLQSIAYYRLELLKPLVNEKWAALYVPNIKAVMEAYRNGSLKVVKGATSYWYNGHMKIAPTREPVNVEEELPKWEAEHGVGTYWSESVSGPVPQLASLSVYPPDPQQVPQDSRTYEQSDMHSLYVNIRLPWSGRTHTILVLDDTGSAYLELFNEDCSELGFHSDSIPLNLLRGNVQLTTANGPIFVPCIEIEAQFLATDNTPIGPPIQTLAIVRHDVFVGERSRTSGQILRRALFTATAPGDIGNGVLIVGTRKTHVVRALPAQ</sequence>
<gene>
    <name evidence="1" type="ORF">HCDG_05102</name>
</gene>
<dbReference type="VEuPathDB" id="FungiDB:HCDG_05102"/>
<dbReference type="Proteomes" id="UP000002624">
    <property type="component" value="Unassembled WGS sequence"/>
</dbReference>
<dbReference type="AlphaFoldDB" id="C6HGL1"/>
<protein>
    <submittedName>
        <fullName evidence="1">Uncharacterized protein</fullName>
    </submittedName>
</protein>
<dbReference type="EMBL" id="GG692426">
    <property type="protein sequence ID" value="EER40513.1"/>
    <property type="molecule type" value="Genomic_DNA"/>
</dbReference>
<dbReference type="STRING" id="544712.C6HGL1"/>
<dbReference type="OrthoDB" id="4167530at2759"/>
<name>C6HGL1_AJECH</name>